<organism evidence="7 8">
    <name type="scientific">Elysia crispata</name>
    <name type="common">lettuce slug</name>
    <dbReference type="NCBI Taxonomy" id="231223"/>
    <lineage>
        <taxon>Eukaryota</taxon>
        <taxon>Metazoa</taxon>
        <taxon>Spiralia</taxon>
        <taxon>Lophotrochozoa</taxon>
        <taxon>Mollusca</taxon>
        <taxon>Gastropoda</taxon>
        <taxon>Heterobranchia</taxon>
        <taxon>Euthyneura</taxon>
        <taxon>Panpulmonata</taxon>
        <taxon>Sacoglossa</taxon>
        <taxon>Placobranchoidea</taxon>
        <taxon>Plakobranchidae</taxon>
        <taxon>Elysia</taxon>
    </lineage>
</organism>
<feature type="transmembrane region" description="Helical" evidence="6">
    <location>
        <begin position="278"/>
        <end position="296"/>
    </location>
</feature>
<evidence type="ECO:0000256" key="1">
    <source>
        <dbReference type="ARBA" id="ARBA00004141"/>
    </source>
</evidence>
<sequence length="416" mass="47321">MYLEGDALKMQYLHHGFQKGWNILGRYYDKSDPEWSLWRSRLGLHLSLCLTHVTLSQACRLMKCPVKVQMGLLVLFDLACLCAILGPKVIIYMVLKTGLVWISSKVGGVLGVWGLLGIEMLACNLPAFNNAQDSFLGLSDNTRHQVKLSFASANCTLELKDICKNIVRILLWVLFLEVSLHFLYFSALAYNSALKHLSLWALVAVGQSTGQFFMVKYVIFYGLGGQLGRFDGIVPPPEPRCISWVYSFTDMWKYFDTGLYNFIKVYVYIPLGGSRHGLVRQLAASGVVFLFIYVWHGGTYVLFVWCLGNYLVGSLEGIACAFEKCSAGQKLVSVTGHRMMLRIKCLLFAPAYLASCLQTFYFLFHMQEAWEIAEHILLKSTWTQFGILMGIFYTCIHNAMFIRNRVCKHKKNIYQE</sequence>
<proteinExistence type="inferred from homology"/>
<feature type="transmembrane region" description="Helical" evidence="6">
    <location>
        <begin position="302"/>
        <end position="322"/>
    </location>
</feature>
<evidence type="ECO:0000256" key="5">
    <source>
        <dbReference type="ARBA" id="ARBA00038268"/>
    </source>
</evidence>
<dbReference type="Proteomes" id="UP001283361">
    <property type="component" value="Unassembled WGS sequence"/>
</dbReference>
<keyword evidence="8" id="KW-1185">Reference proteome</keyword>
<keyword evidence="4 6" id="KW-0472">Membrane</keyword>
<dbReference type="InterPro" id="IPR004299">
    <property type="entry name" value="MBOAT_fam"/>
</dbReference>
<dbReference type="GO" id="GO:0016020">
    <property type="term" value="C:membrane"/>
    <property type="evidence" value="ECO:0007669"/>
    <property type="project" value="UniProtKB-SubCell"/>
</dbReference>
<feature type="transmembrane region" description="Helical" evidence="6">
    <location>
        <begin position="343"/>
        <end position="364"/>
    </location>
</feature>
<dbReference type="EMBL" id="JAWDGP010002226">
    <property type="protein sequence ID" value="KAK3784599.1"/>
    <property type="molecule type" value="Genomic_DNA"/>
</dbReference>
<dbReference type="Pfam" id="PF03062">
    <property type="entry name" value="MBOAT"/>
    <property type="match status" value="1"/>
</dbReference>
<keyword evidence="2 6" id="KW-0812">Transmembrane</keyword>
<gene>
    <name evidence="7" type="ORF">RRG08_003407</name>
</gene>
<evidence type="ECO:0000313" key="7">
    <source>
        <dbReference type="EMBL" id="KAK3784599.1"/>
    </source>
</evidence>
<dbReference type="AlphaFoldDB" id="A0AAE1AB21"/>
<evidence type="ECO:0000313" key="8">
    <source>
        <dbReference type="Proteomes" id="UP001283361"/>
    </source>
</evidence>
<feature type="transmembrane region" description="Helical" evidence="6">
    <location>
        <begin position="384"/>
        <end position="402"/>
    </location>
</feature>
<evidence type="ECO:0000256" key="4">
    <source>
        <dbReference type="ARBA" id="ARBA00023136"/>
    </source>
</evidence>
<comment type="caution">
    <text evidence="7">The sequence shown here is derived from an EMBL/GenBank/DDBJ whole genome shotgun (WGS) entry which is preliminary data.</text>
</comment>
<dbReference type="PANTHER" id="PTHR13285:SF18">
    <property type="entry name" value="PROTEIN-CYSTEINE N-PALMITOYLTRANSFERASE RASP"/>
    <property type="match status" value="1"/>
</dbReference>
<feature type="transmembrane region" description="Helical" evidence="6">
    <location>
        <begin position="169"/>
        <end position="191"/>
    </location>
</feature>
<evidence type="ECO:0000256" key="2">
    <source>
        <dbReference type="ARBA" id="ARBA00022692"/>
    </source>
</evidence>
<reference evidence="7" key="1">
    <citation type="journal article" date="2023" name="G3 (Bethesda)">
        <title>A reference genome for the long-term kleptoplast-retaining sea slug Elysia crispata morphotype clarki.</title>
        <authorList>
            <person name="Eastman K.E."/>
            <person name="Pendleton A.L."/>
            <person name="Shaikh M.A."/>
            <person name="Suttiyut T."/>
            <person name="Ogas R."/>
            <person name="Tomko P."/>
            <person name="Gavelis G."/>
            <person name="Widhalm J.R."/>
            <person name="Wisecaver J.H."/>
        </authorList>
    </citation>
    <scope>NUCLEOTIDE SEQUENCE</scope>
    <source>
        <strain evidence="7">ECLA1</strain>
    </source>
</reference>
<keyword evidence="3 6" id="KW-1133">Transmembrane helix</keyword>
<evidence type="ECO:0000256" key="3">
    <source>
        <dbReference type="ARBA" id="ARBA00022989"/>
    </source>
</evidence>
<evidence type="ECO:0000256" key="6">
    <source>
        <dbReference type="SAM" id="Phobius"/>
    </source>
</evidence>
<protein>
    <submittedName>
        <fullName evidence="7">Uncharacterized protein</fullName>
    </submittedName>
</protein>
<dbReference type="GO" id="GO:0005783">
    <property type="term" value="C:endoplasmic reticulum"/>
    <property type="evidence" value="ECO:0007669"/>
    <property type="project" value="TreeGrafter"/>
</dbReference>
<comment type="subcellular location">
    <subcellularLocation>
        <location evidence="1">Membrane</location>
        <topology evidence="1">Multi-pass membrane protein</topology>
    </subcellularLocation>
</comment>
<dbReference type="PANTHER" id="PTHR13285">
    <property type="entry name" value="ACYLTRANSFERASE"/>
    <property type="match status" value="1"/>
</dbReference>
<feature type="transmembrane region" description="Helical" evidence="6">
    <location>
        <begin position="197"/>
        <end position="219"/>
    </location>
</feature>
<dbReference type="InterPro" id="IPR051085">
    <property type="entry name" value="MB_O-acyltransferase"/>
</dbReference>
<feature type="transmembrane region" description="Helical" evidence="6">
    <location>
        <begin position="70"/>
        <end position="93"/>
    </location>
</feature>
<name>A0AAE1AB21_9GAST</name>
<comment type="similarity">
    <text evidence="5">Belongs to the membrane-bound acyltransferase family. HHAT subfamily.</text>
</comment>
<accession>A0AAE1AB21</accession>
<dbReference type="GO" id="GO:0016409">
    <property type="term" value="F:palmitoyltransferase activity"/>
    <property type="evidence" value="ECO:0007669"/>
    <property type="project" value="TreeGrafter"/>
</dbReference>